<dbReference type="OrthoDB" id="2802053at2759"/>
<dbReference type="EMBL" id="KN833019">
    <property type="protein sequence ID" value="KIM78081.1"/>
    <property type="molecule type" value="Genomic_DNA"/>
</dbReference>
<dbReference type="AlphaFoldDB" id="A0A0C3FDU2"/>
<reference evidence="2" key="2">
    <citation type="submission" date="2015-01" db="EMBL/GenBank/DDBJ databases">
        <title>Evolutionary Origins and Diversification of the Mycorrhizal Mutualists.</title>
        <authorList>
            <consortium name="DOE Joint Genome Institute"/>
            <consortium name="Mycorrhizal Genomics Consortium"/>
            <person name="Kohler A."/>
            <person name="Kuo A."/>
            <person name="Nagy L.G."/>
            <person name="Floudas D."/>
            <person name="Copeland A."/>
            <person name="Barry K.W."/>
            <person name="Cichocki N."/>
            <person name="Veneault-Fourrey C."/>
            <person name="LaButti K."/>
            <person name="Lindquist E.A."/>
            <person name="Lipzen A."/>
            <person name="Lundell T."/>
            <person name="Morin E."/>
            <person name="Murat C."/>
            <person name="Riley R."/>
            <person name="Ohm R."/>
            <person name="Sun H."/>
            <person name="Tunlid A."/>
            <person name="Henrissat B."/>
            <person name="Grigoriev I.V."/>
            <person name="Hibbett D.S."/>
            <person name="Martin F."/>
        </authorList>
    </citation>
    <scope>NUCLEOTIDE SEQUENCE [LARGE SCALE GENOMIC DNA]</scope>
    <source>
        <strain evidence="2">F 1598</strain>
    </source>
</reference>
<accession>A0A0C3FDU2</accession>
<proteinExistence type="predicted"/>
<dbReference type="InParanoid" id="A0A0C3FDU2"/>
<name>A0A0C3FDU2_PILCF</name>
<evidence type="ECO:0000313" key="1">
    <source>
        <dbReference type="EMBL" id="KIM78081.1"/>
    </source>
</evidence>
<organism evidence="1 2">
    <name type="scientific">Piloderma croceum (strain F 1598)</name>
    <dbReference type="NCBI Taxonomy" id="765440"/>
    <lineage>
        <taxon>Eukaryota</taxon>
        <taxon>Fungi</taxon>
        <taxon>Dikarya</taxon>
        <taxon>Basidiomycota</taxon>
        <taxon>Agaricomycotina</taxon>
        <taxon>Agaricomycetes</taxon>
        <taxon>Agaricomycetidae</taxon>
        <taxon>Atheliales</taxon>
        <taxon>Atheliaceae</taxon>
        <taxon>Piloderma</taxon>
    </lineage>
</organism>
<keyword evidence="2" id="KW-1185">Reference proteome</keyword>
<sequence length="180" mass="20735">MALWLERREKIYRHQDCISWLLAGKPPPVEWHPPDLFQRLRLQMTKHPLHYPVLLGGIVNNYDATYFYDAFATYSSQDDFGTELQSDYRSPRSAVVPDPQPVFRPRLQLSSVCGGKPDAPYAIVIQSRTSTPNSSSCSRRLFPTPARELEHRAWMYFRLATSTGCEDTFEDAYVIDMTAE</sequence>
<gene>
    <name evidence="1" type="ORF">PILCRDRAFT_11521</name>
</gene>
<protein>
    <submittedName>
        <fullName evidence="1">Uncharacterized protein</fullName>
    </submittedName>
</protein>
<dbReference type="HOGENOM" id="CLU_1496792_0_0_1"/>
<reference evidence="1 2" key="1">
    <citation type="submission" date="2014-04" db="EMBL/GenBank/DDBJ databases">
        <authorList>
            <consortium name="DOE Joint Genome Institute"/>
            <person name="Kuo A."/>
            <person name="Tarkka M."/>
            <person name="Buscot F."/>
            <person name="Kohler A."/>
            <person name="Nagy L.G."/>
            <person name="Floudas D."/>
            <person name="Copeland A."/>
            <person name="Barry K.W."/>
            <person name="Cichocki N."/>
            <person name="Veneault-Fourrey C."/>
            <person name="LaButti K."/>
            <person name="Lindquist E.A."/>
            <person name="Lipzen A."/>
            <person name="Lundell T."/>
            <person name="Morin E."/>
            <person name="Murat C."/>
            <person name="Sun H."/>
            <person name="Tunlid A."/>
            <person name="Henrissat B."/>
            <person name="Grigoriev I.V."/>
            <person name="Hibbett D.S."/>
            <person name="Martin F."/>
            <person name="Nordberg H.P."/>
            <person name="Cantor M.N."/>
            <person name="Hua S.X."/>
        </authorList>
    </citation>
    <scope>NUCLEOTIDE SEQUENCE [LARGE SCALE GENOMIC DNA]</scope>
    <source>
        <strain evidence="1 2">F 1598</strain>
    </source>
</reference>
<dbReference type="Proteomes" id="UP000054166">
    <property type="component" value="Unassembled WGS sequence"/>
</dbReference>
<evidence type="ECO:0000313" key="2">
    <source>
        <dbReference type="Proteomes" id="UP000054166"/>
    </source>
</evidence>